<feature type="transmembrane region" description="Helical" evidence="1">
    <location>
        <begin position="51"/>
        <end position="76"/>
    </location>
</feature>
<evidence type="ECO:0000313" key="3">
    <source>
        <dbReference type="Proteomes" id="UP000746612"/>
    </source>
</evidence>
<comment type="caution">
    <text evidence="2">The sequence shown here is derived from an EMBL/GenBank/DDBJ whole genome shotgun (WGS) entry which is preliminary data.</text>
</comment>
<organism evidence="2 3">
    <name type="scientific">Gibberella zeae</name>
    <name type="common">Wheat head blight fungus</name>
    <name type="synonym">Fusarium graminearum</name>
    <dbReference type="NCBI Taxonomy" id="5518"/>
    <lineage>
        <taxon>Eukaryota</taxon>
        <taxon>Fungi</taxon>
        <taxon>Dikarya</taxon>
        <taxon>Ascomycota</taxon>
        <taxon>Pezizomycotina</taxon>
        <taxon>Sordariomycetes</taxon>
        <taxon>Hypocreomycetidae</taxon>
        <taxon>Hypocreales</taxon>
        <taxon>Nectriaceae</taxon>
        <taxon>Fusarium</taxon>
    </lineage>
</organism>
<feature type="transmembrane region" description="Helical" evidence="1">
    <location>
        <begin position="88"/>
        <end position="107"/>
    </location>
</feature>
<keyword evidence="1" id="KW-1133">Transmembrane helix</keyword>
<dbReference type="Proteomes" id="UP000746612">
    <property type="component" value="Unassembled WGS sequence"/>
</dbReference>
<proteinExistence type="predicted"/>
<evidence type="ECO:0000313" key="2">
    <source>
        <dbReference type="EMBL" id="CAG2010287.1"/>
    </source>
</evidence>
<evidence type="ECO:0000256" key="1">
    <source>
        <dbReference type="SAM" id="Phobius"/>
    </source>
</evidence>
<name>A0A9N8RR86_GIBZA</name>
<reference evidence="2" key="1">
    <citation type="submission" date="2021-03" db="EMBL/GenBank/DDBJ databases">
        <authorList>
            <person name="Alouane T."/>
            <person name="Langin T."/>
            <person name="Bonhomme L."/>
        </authorList>
    </citation>
    <scope>NUCLEOTIDE SEQUENCE</scope>
    <source>
        <strain evidence="2">MDC_Fg202</strain>
    </source>
</reference>
<feature type="transmembrane region" description="Helical" evidence="1">
    <location>
        <begin position="25"/>
        <end position="45"/>
    </location>
</feature>
<accession>A0A9N8RR86</accession>
<dbReference type="AlphaFoldDB" id="A0A9N8RR86"/>
<sequence length="143" mass="15478">MDPQRDSASSFSETKYQRRFRKLVIGLRVFAMAVTIAGIVVAAIAAQRSPIAIGILGPVFVTTLCWSLVEFLCSVVRLLPTIRPSFSFTVDSIIALGSLVSIIWLGVYQHWWNLEDATLGSNLGPLAAEILLKVTLGLGCISA</sequence>
<keyword evidence="1" id="KW-0472">Membrane</keyword>
<dbReference type="EMBL" id="CAJPIJ010000217">
    <property type="protein sequence ID" value="CAG2010287.1"/>
    <property type="molecule type" value="Genomic_DNA"/>
</dbReference>
<keyword evidence="1" id="KW-0812">Transmembrane</keyword>
<evidence type="ECO:0008006" key="4">
    <source>
        <dbReference type="Google" id="ProtNLM"/>
    </source>
</evidence>
<gene>
    <name evidence="2" type="ORF">MDCFG202_LOCUS594611</name>
</gene>
<protein>
    <recommendedName>
        <fullName evidence="4">MARVEL domain-containing protein</fullName>
    </recommendedName>
</protein>